<keyword evidence="7" id="KW-0067">ATP-binding</keyword>
<dbReference type="GO" id="GO:0005524">
    <property type="term" value="F:ATP binding"/>
    <property type="evidence" value="ECO:0007669"/>
    <property type="project" value="UniProtKB-KW"/>
</dbReference>
<dbReference type="Gene3D" id="3.30.450.40">
    <property type="match status" value="2"/>
</dbReference>
<evidence type="ECO:0000256" key="1">
    <source>
        <dbReference type="ARBA" id="ARBA00000085"/>
    </source>
</evidence>
<dbReference type="Pfam" id="PF07730">
    <property type="entry name" value="HisKA_3"/>
    <property type="match status" value="1"/>
</dbReference>
<evidence type="ECO:0000256" key="6">
    <source>
        <dbReference type="ARBA" id="ARBA00022777"/>
    </source>
</evidence>
<dbReference type="GO" id="GO:0046983">
    <property type="term" value="F:protein dimerization activity"/>
    <property type="evidence" value="ECO:0007669"/>
    <property type="project" value="InterPro"/>
</dbReference>
<dbReference type="SMART" id="SM00387">
    <property type="entry name" value="HATPase_c"/>
    <property type="match status" value="1"/>
</dbReference>
<organism evidence="10 11">
    <name type="scientific">Candidatus Devosia phytovorans</name>
    <dbReference type="NCBI Taxonomy" id="3121372"/>
    <lineage>
        <taxon>Bacteria</taxon>
        <taxon>Pseudomonadati</taxon>
        <taxon>Pseudomonadota</taxon>
        <taxon>Alphaproteobacteria</taxon>
        <taxon>Hyphomicrobiales</taxon>
        <taxon>Devosiaceae</taxon>
        <taxon>Devosia</taxon>
    </lineage>
</organism>
<dbReference type="Pfam" id="PF02518">
    <property type="entry name" value="HATPase_c"/>
    <property type="match status" value="1"/>
</dbReference>
<dbReference type="Proteomes" id="UP001217476">
    <property type="component" value="Chromosome"/>
</dbReference>
<dbReference type="InterPro" id="IPR003594">
    <property type="entry name" value="HATPase_dom"/>
</dbReference>
<evidence type="ECO:0000256" key="2">
    <source>
        <dbReference type="ARBA" id="ARBA00012438"/>
    </source>
</evidence>
<dbReference type="Pfam" id="PF13185">
    <property type="entry name" value="GAF_2"/>
    <property type="match status" value="2"/>
</dbReference>
<dbReference type="EC" id="2.7.13.3" evidence="2"/>
<gene>
    <name evidence="10" type="ORF">P0Y65_20995</name>
</gene>
<dbReference type="InterPro" id="IPR005467">
    <property type="entry name" value="His_kinase_dom"/>
</dbReference>
<name>A0AAJ5VV10_9HYPH</name>
<dbReference type="SUPFAM" id="SSF55874">
    <property type="entry name" value="ATPase domain of HSP90 chaperone/DNA topoisomerase II/histidine kinase"/>
    <property type="match status" value="1"/>
</dbReference>
<proteinExistence type="predicted"/>
<evidence type="ECO:0000256" key="4">
    <source>
        <dbReference type="ARBA" id="ARBA00022679"/>
    </source>
</evidence>
<dbReference type="InterPro" id="IPR003018">
    <property type="entry name" value="GAF"/>
</dbReference>
<dbReference type="SMART" id="SM00065">
    <property type="entry name" value="GAF"/>
    <property type="match status" value="2"/>
</dbReference>
<dbReference type="PANTHER" id="PTHR24421:SF10">
    <property type="entry name" value="NITRATE_NITRITE SENSOR PROTEIN NARQ"/>
    <property type="match status" value="1"/>
</dbReference>
<sequence>MEIPASARIDLLARLERAARVIGAGWAALLVEADQTTEVVTTANIPASLHRLLAEMRYAAGTMSAPPPYVVQRAASQGFVVVMRPVTTTGEVQGHVLLGFPHSNRPRGDFDDSVALVADDISAFLESHSLAGRMDRVHSNLSLIHRLGQMVTSIREREQLFAKITELVYASLGFDHVQLLLTDEDQQRISLVHAAGPLAENLLSSEFSEGIGRGIIGRVAQTGHMWMSQNVSQDIHFVTNALLPNTASELALPLRLGPRVMGVLDIQSDRPDAFRQNDVLLLQTVADQIAPVIEQHRLLAAERRERELANTLADVSRIISSRLDPRHVLEAVLMQLGRVVPNRGSRVTLLGEDGRMRVVAAKGYPDDGLVKRHSFDPAAAALSRPVLEEHRTLIIDDVRKEPDWVWQPGTDQIVSWCSAPLVHGNDCIGWLCVDWPEPGFFKTEHGRVVRAFADQAVVAIENARLFERARELSDILEYKVADRTRLLREAHDEIAAKAKELQALWRRVVDVQERERQRIAYDLHDSVAQSILAATYQLQTIRRRLDGDAELDRRLIDCQGTLDGCLSEMKQIIYALRPSVLDELGLVAALENYVGALPQSDALETNFSVRGQPTALSAEAELAIFRIIQEACQNVVRHSGARSLTLQLTYSGRSVDVGIADDGRGFVFDDAKMGLGLVGIRERTQVVGGALSIETAPGKGTRVMFSIPLEVSAA</sequence>
<dbReference type="AlphaFoldDB" id="A0AAJ5VV10"/>
<evidence type="ECO:0000256" key="8">
    <source>
        <dbReference type="ARBA" id="ARBA00023012"/>
    </source>
</evidence>
<evidence type="ECO:0000313" key="11">
    <source>
        <dbReference type="Proteomes" id="UP001217476"/>
    </source>
</evidence>
<dbReference type="GO" id="GO:0016020">
    <property type="term" value="C:membrane"/>
    <property type="evidence" value="ECO:0007669"/>
    <property type="project" value="InterPro"/>
</dbReference>
<protein>
    <recommendedName>
        <fullName evidence="2">histidine kinase</fullName>
        <ecNumber evidence="2">2.7.13.3</ecNumber>
    </recommendedName>
</protein>
<dbReference type="PROSITE" id="PS50109">
    <property type="entry name" value="HIS_KIN"/>
    <property type="match status" value="1"/>
</dbReference>
<dbReference type="Gene3D" id="1.20.5.1930">
    <property type="match status" value="1"/>
</dbReference>
<keyword evidence="5" id="KW-0547">Nucleotide-binding</keyword>
<dbReference type="GO" id="GO:0000155">
    <property type="term" value="F:phosphorelay sensor kinase activity"/>
    <property type="evidence" value="ECO:0007669"/>
    <property type="project" value="InterPro"/>
</dbReference>
<comment type="catalytic activity">
    <reaction evidence="1">
        <text>ATP + protein L-histidine = ADP + protein N-phospho-L-histidine.</text>
        <dbReference type="EC" id="2.7.13.3"/>
    </reaction>
</comment>
<keyword evidence="3" id="KW-0597">Phosphoprotein</keyword>
<dbReference type="InterPro" id="IPR050482">
    <property type="entry name" value="Sensor_HK_TwoCompSys"/>
</dbReference>
<evidence type="ECO:0000313" key="10">
    <source>
        <dbReference type="EMBL" id="WEK04621.1"/>
    </source>
</evidence>
<evidence type="ECO:0000256" key="3">
    <source>
        <dbReference type="ARBA" id="ARBA00022553"/>
    </source>
</evidence>
<keyword evidence="4" id="KW-0808">Transferase</keyword>
<dbReference type="EMBL" id="CP119312">
    <property type="protein sequence ID" value="WEK04621.1"/>
    <property type="molecule type" value="Genomic_DNA"/>
</dbReference>
<accession>A0AAJ5VV10</accession>
<dbReference type="InterPro" id="IPR029016">
    <property type="entry name" value="GAF-like_dom_sf"/>
</dbReference>
<dbReference type="Gene3D" id="3.30.565.10">
    <property type="entry name" value="Histidine kinase-like ATPase, C-terminal domain"/>
    <property type="match status" value="1"/>
</dbReference>
<evidence type="ECO:0000259" key="9">
    <source>
        <dbReference type="PROSITE" id="PS50109"/>
    </source>
</evidence>
<reference evidence="10" key="1">
    <citation type="submission" date="2023-03" db="EMBL/GenBank/DDBJ databases">
        <title>Andean soil-derived lignocellulolytic bacterial consortium as a source of novel taxa and putative plastic-active enzymes.</title>
        <authorList>
            <person name="Diaz-Garcia L."/>
            <person name="Chuvochina M."/>
            <person name="Feuerriegel G."/>
            <person name="Bunk B."/>
            <person name="Sproer C."/>
            <person name="Streit W.R."/>
            <person name="Rodriguez L.M."/>
            <person name="Overmann J."/>
            <person name="Jimenez D.J."/>
        </authorList>
    </citation>
    <scope>NUCLEOTIDE SEQUENCE</scope>
    <source>
        <strain evidence="10">MAG 4196</strain>
    </source>
</reference>
<dbReference type="CDD" id="cd16917">
    <property type="entry name" value="HATPase_UhpB-NarQ-NarX-like"/>
    <property type="match status" value="1"/>
</dbReference>
<feature type="domain" description="Histidine kinase" evidence="9">
    <location>
        <begin position="624"/>
        <end position="711"/>
    </location>
</feature>
<evidence type="ECO:0000256" key="7">
    <source>
        <dbReference type="ARBA" id="ARBA00022840"/>
    </source>
</evidence>
<dbReference type="InterPro" id="IPR036890">
    <property type="entry name" value="HATPase_C_sf"/>
</dbReference>
<keyword evidence="6 10" id="KW-0418">Kinase</keyword>
<dbReference type="PANTHER" id="PTHR24421">
    <property type="entry name" value="NITRATE/NITRITE SENSOR PROTEIN NARX-RELATED"/>
    <property type="match status" value="1"/>
</dbReference>
<dbReference type="SUPFAM" id="SSF55781">
    <property type="entry name" value="GAF domain-like"/>
    <property type="match status" value="2"/>
</dbReference>
<dbReference type="InterPro" id="IPR011712">
    <property type="entry name" value="Sig_transdc_His_kin_sub3_dim/P"/>
</dbReference>
<evidence type="ECO:0000256" key="5">
    <source>
        <dbReference type="ARBA" id="ARBA00022741"/>
    </source>
</evidence>
<keyword evidence="8" id="KW-0902">Two-component regulatory system</keyword>